<feature type="domain" description="FHA" evidence="2">
    <location>
        <begin position="128"/>
        <end position="173"/>
    </location>
</feature>
<organism evidence="3 4">
    <name type="scientific">Thiohalocapsa marina</name>
    <dbReference type="NCBI Taxonomy" id="424902"/>
    <lineage>
        <taxon>Bacteria</taxon>
        <taxon>Pseudomonadati</taxon>
        <taxon>Pseudomonadota</taxon>
        <taxon>Gammaproteobacteria</taxon>
        <taxon>Chromatiales</taxon>
        <taxon>Chromatiaceae</taxon>
        <taxon>Thiohalocapsa</taxon>
    </lineage>
</organism>
<dbReference type="SUPFAM" id="SSF49879">
    <property type="entry name" value="SMAD/FHA domain"/>
    <property type="match status" value="1"/>
</dbReference>
<keyword evidence="4" id="KW-1185">Reference proteome</keyword>
<comment type="caution">
    <text evidence="3">The sequence shown here is derived from an EMBL/GenBank/DDBJ whole genome shotgun (WGS) entry which is preliminary data.</text>
</comment>
<accession>A0A5M8FHB6</accession>
<dbReference type="PANTHER" id="PTHR46210:SF1">
    <property type="entry name" value="FHA DOMAIN-CONTAINING PROTEIN"/>
    <property type="match status" value="1"/>
</dbReference>
<dbReference type="CDD" id="cd00060">
    <property type="entry name" value="FHA"/>
    <property type="match status" value="1"/>
</dbReference>
<feature type="compositionally biased region" description="Basic residues" evidence="1">
    <location>
        <begin position="50"/>
        <end position="60"/>
    </location>
</feature>
<name>A0A5M8FHB6_9GAMM</name>
<reference evidence="3 4" key="1">
    <citation type="submission" date="2019-09" db="EMBL/GenBank/DDBJ databases">
        <title>Whole-genome sequence of the purple sulfur bacterium Thiohalocapsa marina DSM 19078.</title>
        <authorList>
            <person name="Kyndt J.A."/>
            <person name="Meyer T.E."/>
        </authorList>
    </citation>
    <scope>NUCLEOTIDE SEQUENCE [LARGE SCALE GENOMIC DNA]</scope>
    <source>
        <strain evidence="3 4">DSM 19078</strain>
    </source>
</reference>
<dbReference type="PANTHER" id="PTHR46210">
    <property type="entry name" value="FHA DOMAIN-CONTAINING PROTEIN"/>
    <property type="match status" value="1"/>
</dbReference>
<dbReference type="EMBL" id="VWXX01000046">
    <property type="protein sequence ID" value="KAA6182481.1"/>
    <property type="molecule type" value="Genomic_DNA"/>
</dbReference>
<dbReference type="Proteomes" id="UP000322981">
    <property type="component" value="Unassembled WGS sequence"/>
</dbReference>
<dbReference type="InterPro" id="IPR000253">
    <property type="entry name" value="FHA_dom"/>
</dbReference>
<feature type="region of interest" description="Disordered" evidence="1">
    <location>
        <begin position="50"/>
        <end position="76"/>
    </location>
</feature>
<dbReference type="SMART" id="SM00240">
    <property type="entry name" value="FHA"/>
    <property type="match status" value="1"/>
</dbReference>
<feature type="region of interest" description="Disordered" evidence="1">
    <location>
        <begin position="1"/>
        <end position="21"/>
    </location>
</feature>
<evidence type="ECO:0000313" key="4">
    <source>
        <dbReference type="Proteomes" id="UP000322981"/>
    </source>
</evidence>
<evidence type="ECO:0000313" key="3">
    <source>
        <dbReference type="EMBL" id="KAA6182481.1"/>
    </source>
</evidence>
<dbReference type="Pfam" id="PF00498">
    <property type="entry name" value="FHA"/>
    <property type="match status" value="1"/>
</dbReference>
<dbReference type="PROSITE" id="PS50006">
    <property type="entry name" value="FHA_DOMAIN"/>
    <property type="match status" value="1"/>
</dbReference>
<protein>
    <submittedName>
        <fullName evidence="3">FHA domain-containing protein</fullName>
    </submittedName>
</protein>
<proteinExistence type="predicted"/>
<dbReference type="OrthoDB" id="5953293at2"/>
<dbReference type="AlphaFoldDB" id="A0A5M8FHB6"/>
<sequence length="258" mass="28794">MFRMTQFMRRKEPRRHRSGQRLMPATETRCLSVTTPRPLPPSLAVLHQVRRRKSQRHCRPKPGVSPSPRLKPGRQRTTPAIGTLWRSRSARGAFSQRGPLLRPLAAKAHANENDCAFGLNMNDQTRKFSIGRDRTCDIPVADESVSGRHAELTFLDGGKLLLTDCNSTNGTRLLLSDGREQRIRHEFVSPMDRVKLGGVVLSIKDLLEALRLKYPQFGSQFPGAERPPAEPPVQGRQLVRCVCGLIKPAGKPCPGCGR</sequence>
<dbReference type="InterPro" id="IPR008984">
    <property type="entry name" value="SMAD_FHA_dom_sf"/>
</dbReference>
<dbReference type="Gene3D" id="2.60.200.20">
    <property type="match status" value="1"/>
</dbReference>
<evidence type="ECO:0000259" key="2">
    <source>
        <dbReference type="PROSITE" id="PS50006"/>
    </source>
</evidence>
<evidence type="ECO:0000256" key="1">
    <source>
        <dbReference type="SAM" id="MobiDB-lite"/>
    </source>
</evidence>
<gene>
    <name evidence="3" type="ORF">F2Q65_17855</name>
</gene>